<evidence type="ECO:0000256" key="2">
    <source>
        <dbReference type="ARBA" id="ARBA00023015"/>
    </source>
</evidence>
<keyword evidence="3 5" id="KW-0238">DNA-binding</keyword>
<keyword evidence="8" id="KW-1185">Reference proteome</keyword>
<dbReference type="PRINTS" id="PR00400">
    <property type="entry name" value="TETREPRESSOR"/>
</dbReference>
<dbReference type="InterPro" id="IPR036271">
    <property type="entry name" value="Tet_transcr_reg_TetR-rel_C_sf"/>
</dbReference>
<dbReference type="GO" id="GO:0003700">
    <property type="term" value="F:DNA-binding transcription factor activity"/>
    <property type="evidence" value="ECO:0007669"/>
    <property type="project" value="TreeGrafter"/>
</dbReference>
<evidence type="ECO:0000256" key="4">
    <source>
        <dbReference type="ARBA" id="ARBA00023163"/>
    </source>
</evidence>
<dbReference type="SUPFAM" id="SSF48498">
    <property type="entry name" value="Tetracyclin repressor-like, C-terminal domain"/>
    <property type="match status" value="1"/>
</dbReference>
<dbReference type="SUPFAM" id="SSF46689">
    <property type="entry name" value="Homeodomain-like"/>
    <property type="match status" value="1"/>
</dbReference>
<feature type="domain" description="HTH tetR-type" evidence="6">
    <location>
        <begin position="6"/>
        <end position="66"/>
    </location>
</feature>
<name>A0A3M2MEK2_9ACTN</name>
<keyword evidence="2" id="KW-0805">Transcription regulation</keyword>
<feature type="DNA-binding region" description="H-T-H motif" evidence="5">
    <location>
        <begin position="29"/>
        <end position="48"/>
    </location>
</feature>
<evidence type="ECO:0000259" key="6">
    <source>
        <dbReference type="PROSITE" id="PS50977"/>
    </source>
</evidence>
<dbReference type="PROSITE" id="PS50977">
    <property type="entry name" value="HTH_TETR_2"/>
    <property type="match status" value="1"/>
</dbReference>
<dbReference type="PANTHER" id="PTHR30055">
    <property type="entry name" value="HTH-TYPE TRANSCRIPTIONAL REGULATOR RUTR"/>
    <property type="match status" value="1"/>
</dbReference>
<dbReference type="InterPro" id="IPR050109">
    <property type="entry name" value="HTH-type_TetR-like_transc_reg"/>
</dbReference>
<reference evidence="7 8" key="1">
    <citation type="submission" date="2018-10" db="EMBL/GenBank/DDBJ databases">
        <title>Isolation from soil.</title>
        <authorList>
            <person name="Hu J."/>
        </authorList>
    </citation>
    <scope>NUCLEOTIDE SEQUENCE [LARGE SCALE GENOMIC DNA]</scope>
    <source>
        <strain evidence="7 8">NEAU-Ht49</strain>
    </source>
</reference>
<organism evidence="7 8">
    <name type="scientific">Actinomadura harenae</name>
    <dbReference type="NCBI Taxonomy" id="2483351"/>
    <lineage>
        <taxon>Bacteria</taxon>
        <taxon>Bacillati</taxon>
        <taxon>Actinomycetota</taxon>
        <taxon>Actinomycetes</taxon>
        <taxon>Streptosporangiales</taxon>
        <taxon>Thermomonosporaceae</taxon>
        <taxon>Actinomadura</taxon>
    </lineage>
</organism>
<dbReference type="OrthoDB" id="329481at2"/>
<proteinExistence type="predicted"/>
<gene>
    <name evidence="7" type="ORF">EBO15_03825</name>
</gene>
<dbReference type="GO" id="GO:0046677">
    <property type="term" value="P:response to antibiotic"/>
    <property type="evidence" value="ECO:0007669"/>
    <property type="project" value="InterPro"/>
</dbReference>
<dbReference type="Pfam" id="PF02909">
    <property type="entry name" value="TetR_C_1"/>
    <property type="match status" value="1"/>
</dbReference>
<dbReference type="Pfam" id="PF00440">
    <property type="entry name" value="TetR_N"/>
    <property type="match status" value="1"/>
</dbReference>
<keyword evidence="1" id="KW-0678">Repressor</keyword>
<sequence length="211" mass="22528">MPRPRSLTRPQVAAAALTVVDRDGLAALSMRAVAKEIGVSTMALYRYVDGRDDIEGLVVERVMSGMDTGPPPDGPWRDRIAALVERIRLAVGAHPEVIPLTPAYRHRSPTLLRWSETMLGVLADAGFGGDARIIALRGVTAYIIGAIQLEHLGPLSGPGTDAIAALPEDEFPHMAAAGGRARAISSHEEFRRGLDLLLNGLDSRAAGRDDL</sequence>
<dbReference type="InterPro" id="IPR001647">
    <property type="entry name" value="HTH_TetR"/>
</dbReference>
<dbReference type="AlphaFoldDB" id="A0A3M2MEK2"/>
<comment type="caution">
    <text evidence="7">The sequence shown here is derived from an EMBL/GenBank/DDBJ whole genome shotgun (WGS) entry which is preliminary data.</text>
</comment>
<dbReference type="PANTHER" id="PTHR30055:SF151">
    <property type="entry name" value="TRANSCRIPTIONAL REGULATORY PROTEIN"/>
    <property type="match status" value="1"/>
</dbReference>
<dbReference type="InterPro" id="IPR009057">
    <property type="entry name" value="Homeodomain-like_sf"/>
</dbReference>
<keyword evidence="4" id="KW-0804">Transcription</keyword>
<evidence type="ECO:0000256" key="3">
    <source>
        <dbReference type="ARBA" id="ARBA00023125"/>
    </source>
</evidence>
<evidence type="ECO:0000256" key="5">
    <source>
        <dbReference type="PROSITE-ProRule" id="PRU00335"/>
    </source>
</evidence>
<evidence type="ECO:0000313" key="8">
    <source>
        <dbReference type="Proteomes" id="UP000282674"/>
    </source>
</evidence>
<evidence type="ECO:0000256" key="1">
    <source>
        <dbReference type="ARBA" id="ARBA00022491"/>
    </source>
</evidence>
<dbReference type="InterPro" id="IPR004111">
    <property type="entry name" value="Repressor_TetR_C"/>
</dbReference>
<dbReference type="RefSeq" id="WP_122192889.1">
    <property type="nucleotide sequence ID" value="NZ_JBHSKC010000008.1"/>
</dbReference>
<evidence type="ECO:0000313" key="7">
    <source>
        <dbReference type="EMBL" id="RMI47323.1"/>
    </source>
</evidence>
<dbReference type="GO" id="GO:0000976">
    <property type="term" value="F:transcription cis-regulatory region binding"/>
    <property type="evidence" value="ECO:0007669"/>
    <property type="project" value="TreeGrafter"/>
</dbReference>
<dbReference type="EMBL" id="RFFG01000004">
    <property type="protein sequence ID" value="RMI47323.1"/>
    <property type="molecule type" value="Genomic_DNA"/>
</dbReference>
<protein>
    <submittedName>
        <fullName evidence="7">TetR/AcrR family transcriptional regulator</fullName>
    </submittedName>
</protein>
<dbReference type="InterPro" id="IPR003012">
    <property type="entry name" value="Tet_transcr_reg_TetR"/>
</dbReference>
<dbReference type="Gene3D" id="1.10.357.10">
    <property type="entry name" value="Tetracycline Repressor, domain 2"/>
    <property type="match status" value="1"/>
</dbReference>
<dbReference type="GO" id="GO:0045892">
    <property type="term" value="P:negative regulation of DNA-templated transcription"/>
    <property type="evidence" value="ECO:0007669"/>
    <property type="project" value="InterPro"/>
</dbReference>
<accession>A0A3M2MEK2</accession>
<dbReference type="Proteomes" id="UP000282674">
    <property type="component" value="Unassembled WGS sequence"/>
</dbReference>